<proteinExistence type="inferred from homology"/>
<feature type="region of interest" description="Disordered" evidence="8">
    <location>
        <begin position="1055"/>
        <end position="1120"/>
    </location>
</feature>
<dbReference type="Gene3D" id="2.60.120.260">
    <property type="entry name" value="Galactose-binding domain-like"/>
    <property type="match status" value="1"/>
</dbReference>
<dbReference type="InterPro" id="IPR012970">
    <property type="entry name" value="Lyase_8_alpha_N"/>
</dbReference>
<gene>
    <name evidence="17" type="ORF">EII38_07070</name>
</gene>
<dbReference type="NCBIfam" id="TIGR01168">
    <property type="entry name" value="YSIRK_signal"/>
    <property type="match status" value="1"/>
</dbReference>
<feature type="domain" description="Hyaluronate lyase N-terminal beta-sheet" evidence="15">
    <location>
        <begin position="250"/>
        <end position="298"/>
    </location>
</feature>
<keyword evidence="9" id="KW-0472">Membrane</keyword>
<accession>A0A3P1VFS2</accession>
<evidence type="ECO:0000259" key="12">
    <source>
        <dbReference type="Pfam" id="PF02884"/>
    </source>
</evidence>
<evidence type="ECO:0000259" key="11">
    <source>
        <dbReference type="Pfam" id="PF02278"/>
    </source>
</evidence>
<feature type="compositionally biased region" description="Polar residues" evidence="8">
    <location>
        <begin position="1104"/>
        <end position="1116"/>
    </location>
</feature>
<evidence type="ECO:0000259" key="14">
    <source>
        <dbReference type="Pfam" id="PF08124"/>
    </source>
</evidence>
<dbReference type="InterPro" id="IPR014718">
    <property type="entry name" value="GH-type_carb-bd"/>
</dbReference>
<evidence type="ECO:0000259" key="13">
    <source>
        <dbReference type="Pfam" id="PF04650"/>
    </source>
</evidence>
<dbReference type="EMBL" id="RQZA01000005">
    <property type="protein sequence ID" value="RRD31243.1"/>
    <property type="molecule type" value="Genomic_DNA"/>
</dbReference>
<dbReference type="Pfam" id="PF04650">
    <property type="entry name" value="YSIRK_signal"/>
    <property type="match status" value="1"/>
</dbReference>
<dbReference type="InterPro" id="IPR008979">
    <property type="entry name" value="Galactose-bd-like_sf"/>
</dbReference>
<evidence type="ECO:0000256" key="4">
    <source>
        <dbReference type="ARBA" id="ARBA00022729"/>
    </source>
</evidence>
<name>A0A3P1VFS2_9STRE</name>
<keyword evidence="2" id="KW-0134">Cell wall</keyword>
<dbReference type="Pfam" id="PF08124">
    <property type="entry name" value="Lyase_8_N"/>
    <property type="match status" value="1"/>
</dbReference>
<feature type="active site" evidence="7">
    <location>
        <position position="548"/>
    </location>
</feature>
<feature type="transmembrane region" description="Helical" evidence="9">
    <location>
        <begin position="1123"/>
        <end position="1140"/>
    </location>
</feature>
<dbReference type="NCBIfam" id="TIGR01167">
    <property type="entry name" value="LPXTG_anchor"/>
    <property type="match status" value="1"/>
</dbReference>
<dbReference type="STRING" id="1123309.GCA_000377005_00426"/>
<keyword evidence="5" id="KW-0572">Peptidoglycan-anchor</keyword>
<evidence type="ECO:0000256" key="2">
    <source>
        <dbReference type="ARBA" id="ARBA00022512"/>
    </source>
</evidence>
<dbReference type="SUPFAM" id="SSF48230">
    <property type="entry name" value="Chondroitin AC/alginate lyase"/>
    <property type="match status" value="1"/>
</dbReference>
<dbReference type="InterPro" id="IPR011013">
    <property type="entry name" value="Gal_mutarotase_sf_dom"/>
</dbReference>
<dbReference type="SUPFAM" id="SSF49785">
    <property type="entry name" value="Galactose-binding domain-like"/>
    <property type="match status" value="1"/>
</dbReference>
<reference evidence="17 18" key="1">
    <citation type="submission" date="2018-11" db="EMBL/GenBank/DDBJ databases">
        <title>Genomes From Bacteria Associated with the Canine Oral Cavity: a Test Case for Automated Genome-Based Taxonomic Assignment.</title>
        <authorList>
            <person name="Coil D.A."/>
            <person name="Jospin G."/>
            <person name="Darling A.E."/>
            <person name="Wallis C."/>
            <person name="Davis I.J."/>
            <person name="Harris S."/>
            <person name="Eisen J.A."/>
            <person name="Holcombe L.J."/>
            <person name="O'Flynn C."/>
        </authorList>
    </citation>
    <scope>NUCLEOTIDE SEQUENCE [LARGE SCALE GENOMIC DNA]</scope>
    <source>
        <strain evidence="17 18">OH4621_COT-116</strain>
    </source>
</reference>
<keyword evidence="6" id="KW-0456">Lyase</keyword>
<dbReference type="Gene3D" id="2.60.220.10">
    <property type="entry name" value="Polysaccharide lyase family 8-like, C-terminal"/>
    <property type="match status" value="1"/>
</dbReference>
<feature type="domain" description="Polysaccharide lyase family 8 central" evidence="11">
    <location>
        <begin position="686"/>
        <end position="940"/>
    </location>
</feature>
<dbReference type="SUPFAM" id="SSF74650">
    <property type="entry name" value="Galactose mutarotase-like"/>
    <property type="match status" value="1"/>
</dbReference>
<evidence type="ECO:0000313" key="17">
    <source>
        <dbReference type="EMBL" id="RRD31243.1"/>
    </source>
</evidence>
<keyword evidence="9" id="KW-1133">Transmembrane helix</keyword>
<organism evidence="17 18">
    <name type="scientific">Streptococcus minor</name>
    <dbReference type="NCBI Taxonomy" id="229549"/>
    <lineage>
        <taxon>Bacteria</taxon>
        <taxon>Bacillati</taxon>
        <taxon>Bacillota</taxon>
        <taxon>Bacilli</taxon>
        <taxon>Lactobacillales</taxon>
        <taxon>Streptococcaceae</taxon>
        <taxon>Streptococcus</taxon>
    </lineage>
</organism>
<dbReference type="InterPro" id="IPR004103">
    <property type="entry name" value="Lyase_8_C"/>
</dbReference>
<dbReference type="InterPro" id="IPR011071">
    <property type="entry name" value="Lyase_8-like_C"/>
</dbReference>
<evidence type="ECO:0000256" key="5">
    <source>
        <dbReference type="ARBA" id="ARBA00023088"/>
    </source>
</evidence>
<dbReference type="SUPFAM" id="SSF49863">
    <property type="entry name" value="Hyaluronate lyase-like, C-terminal domain"/>
    <property type="match status" value="1"/>
</dbReference>
<evidence type="ECO:0000259" key="10">
    <source>
        <dbReference type="Pfam" id="PF00746"/>
    </source>
</evidence>
<comment type="similarity">
    <text evidence="1">Belongs to the polysaccharide lyase 8 family.</text>
</comment>
<dbReference type="Pfam" id="PF22637">
    <property type="entry name" value="CBM_4_9_1"/>
    <property type="match status" value="1"/>
</dbReference>
<keyword evidence="4" id="KW-0732">Signal</keyword>
<feature type="domain" description="Polysaccharide lyase family 8 C-terminal" evidence="12">
    <location>
        <begin position="953"/>
        <end position="1017"/>
    </location>
</feature>
<dbReference type="Gene3D" id="2.70.98.10">
    <property type="match status" value="1"/>
</dbReference>
<feature type="domain" description="Hyaluronate lyase-like N-terminal" evidence="16">
    <location>
        <begin position="75"/>
        <end position="225"/>
    </location>
</feature>
<dbReference type="GO" id="GO:0005975">
    <property type="term" value="P:carbohydrate metabolic process"/>
    <property type="evidence" value="ECO:0007669"/>
    <property type="project" value="InterPro"/>
</dbReference>
<keyword evidence="3" id="KW-0964">Secreted</keyword>
<feature type="domain" description="Gram-positive cocci surface proteins LPxTG" evidence="10">
    <location>
        <begin position="1109"/>
        <end position="1144"/>
    </location>
</feature>
<evidence type="ECO:0000256" key="9">
    <source>
        <dbReference type="SAM" id="Phobius"/>
    </source>
</evidence>
<dbReference type="AlphaFoldDB" id="A0A3P1VFS2"/>
<evidence type="ECO:0000256" key="6">
    <source>
        <dbReference type="ARBA" id="ARBA00023239"/>
    </source>
</evidence>
<protein>
    <submittedName>
        <fullName evidence="17">YSIRK-type signal peptide-containing protein</fullName>
    </submittedName>
</protein>
<dbReference type="RefSeq" id="WP_124777205.1">
    <property type="nucleotide sequence ID" value="NZ_RQZA01000005.1"/>
</dbReference>
<dbReference type="InterPro" id="IPR048734">
    <property type="entry name" value="HL_N-beta"/>
</dbReference>
<dbReference type="SUPFAM" id="SSF81296">
    <property type="entry name" value="E set domains"/>
    <property type="match status" value="1"/>
</dbReference>
<evidence type="ECO:0000256" key="8">
    <source>
        <dbReference type="SAM" id="MobiDB-lite"/>
    </source>
</evidence>
<dbReference type="Gene3D" id="1.50.10.100">
    <property type="entry name" value="Chondroitin AC/alginate lyase"/>
    <property type="match status" value="1"/>
</dbReference>
<dbReference type="PANTHER" id="PTHR38481">
    <property type="entry name" value="HYALURONATE LYASE"/>
    <property type="match status" value="1"/>
</dbReference>
<dbReference type="InterPro" id="IPR008929">
    <property type="entry name" value="Chondroitin_lyas"/>
</dbReference>
<dbReference type="Pfam" id="PF21461">
    <property type="entry name" value="HL_N-beta"/>
    <property type="match status" value="1"/>
</dbReference>
<evidence type="ECO:0000259" key="16">
    <source>
        <dbReference type="Pfam" id="PF22637"/>
    </source>
</evidence>
<dbReference type="InterPro" id="IPR003159">
    <property type="entry name" value="Lyase_8_central_dom"/>
</dbReference>
<feature type="active site" evidence="7">
    <location>
        <position position="602"/>
    </location>
</feature>
<dbReference type="GO" id="GO:0030246">
    <property type="term" value="F:carbohydrate binding"/>
    <property type="evidence" value="ECO:0007669"/>
    <property type="project" value="InterPro"/>
</dbReference>
<evidence type="ECO:0000256" key="7">
    <source>
        <dbReference type="PIRSR" id="PIRSR638970-1"/>
    </source>
</evidence>
<dbReference type="Pfam" id="PF02278">
    <property type="entry name" value="Lyase_8"/>
    <property type="match status" value="1"/>
</dbReference>
<dbReference type="GO" id="GO:0005576">
    <property type="term" value="C:extracellular region"/>
    <property type="evidence" value="ECO:0007669"/>
    <property type="project" value="InterPro"/>
</dbReference>
<dbReference type="InterPro" id="IPR054563">
    <property type="entry name" value="HylB-like_N"/>
</dbReference>
<evidence type="ECO:0000313" key="18">
    <source>
        <dbReference type="Proteomes" id="UP000281771"/>
    </source>
</evidence>
<comment type="caution">
    <text evidence="17">The sequence shown here is derived from an EMBL/GenBank/DDBJ whole genome shotgun (WGS) entry which is preliminary data.</text>
</comment>
<dbReference type="CDD" id="cd01083">
    <property type="entry name" value="GAG_Lyase"/>
    <property type="match status" value="1"/>
</dbReference>
<feature type="compositionally biased region" description="Low complexity" evidence="8">
    <location>
        <begin position="1058"/>
        <end position="1097"/>
    </location>
</feature>
<dbReference type="Pfam" id="PF02884">
    <property type="entry name" value="Lyase_8_C"/>
    <property type="match status" value="1"/>
</dbReference>
<evidence type="ECO:0000256" key="1">
    <source>
        <dbReference type="ARBA" id="ARBA00006699"/>
    </source>
</evidence>
<dbReference type="InterPro" id="IPR038970">
    <property type="entry name" value="Lyase_8"/>
</dbReference>
<evidence type="ECO:0000259" key="15">
    <source>
        <dbReference type="Pfam" id="PF21461"/>
    </source>
</evidence>
<keyword evidence="18" id="KW-1185">Reference proteome</keyword>
<dbReference type="GO" id="GO:0016837">
    <property type="term" value="F:carbon-oxygen lyase activity, acting on polysaccharides"/>
    <property type="evidence" value="ECO:0007669"/>
    <property type="project" value="UniProtKB-ARBA"/>
</dbReference>
<dbReference type="Proteomes" id="UP000281771">
    <property type="component" value="Unassembled WGS sequence"/>
</dbReference>
<keyword evidence="9" id="KW-0812">Transmembrane</keyword>
<dbReference type="InterPro" id="IPR019931">
    <property type="entry name" value="LPXTG_anchor"/>
</dbReference>
<dbReference type="InterPro" id="IPR005877">
    <property type="entry name" value="YSIRK_signal_dom"/>
</dbReference>
<feature type="domain" description="Polysaccharide lyase 8 N-terminal alpha-helical" evidence="14">
    <location>
        <begin position="321"/>
        <end position="642"/>
    </location>
</feature>
<dbReference type="Pfam" id="PF00746">
    <property type="entry name" value="Gram_pos_anchor"/>
    <property type="match status" value="1"/>
</dbReference>
<dbReference type="InterPro" id="IPR014756">
    <property type="entry name" value="Ig_E-set"/>
</dbReference>
<feature type="active site" evidence="7">
    <location>
        <position position="539"/>
    </location>
</feature>
<feature type="domain" description="YSIRK Gram-positive signal peptide" evidence="13">
    <location>
        <begin position="2"/>
        <end position="26"/>
    </location>
</feature>
<dbReference type="PANTHER" id="PTHR38481:SF1">
    <property type="entry name" value="HYALURONATE LYASE"/>
    <property type="match status" value="1"/>
</dbReference>
<sequence>MQKKEKFGIRKIGIGTCSVLLSLLFLGGHSLAEEIPTSSETQLVEETSAEVISQNAESELVPVLESSIESDNLLQNGDFEETVDATGNWSKLAARAWENPWIPANVDKANGSVSVEGGQLYIRATAPYRTAIAQAVSVDSSKKYILEYDVTTVNVTGNGVRARVRGLDDAGKEVSKEFVYTDFTKGTTSTHSHCILTVPQGATKVKVELFFENSVGEAWIDHVSLKEYIKPETPKPDDTLPEPETGIIQLPANKVYLPIREDLRYEVADSTIGRIENQILYPLAAGTTEVTIYEGTEKRSTFALEVTPVPDTVFRQLRENWERISLSNQSYNPADDHMKTFLVTLETGVADSLGKWIEPNASETSIFSDIDFNRSSHLTTTYRRLEQMAQVFENAHSSYYHDRELLNKIKKGMSWLYDKVYNEQKEIKGNWWDYEIGTPRAIVNILIYLHPYFSQEEINNYTAPISKFVPNVSMIRSTTPNATPAVGGNQTDLSKVAILEGALREDGKRVGDGVRGLTTIMKFVDKGEGFYEDGSFIDHTNVAYTGAYGNVLIDGFSQLLPVIQSTEFALDSNTTSILYDWIDRSFVPILVKGELMDMTRGRSISRAKGEAHVQAVEILRSLARLAEASDDEKKMMLQSVVKWHLQSDTFYSAYNNLKSYRDIELFNQILSNATISPSVPKDQIAAFNNMDKFVYHNAQSDYTFGISMYSSRTQNYEDMNNENRRGWYTADGMVYLYNGDLGHYSQHYWPTVNPYRLPGTTVTNDVREDGSGEVTLKSAFVGATQLDHRFATVAMDFNNWNDSLTARKSWFVFGDKIVFMGTGIEHSSDAGAVTTIENRKLTPGQHYNYYINGKQVDLSNEVITDKTESFYMTNGDVKQSIGYVFLNGLSTHAQMEERAGKWSDINYGQTSTVVQNSFVSLWHEQPKESSQYAYVMIPNKSMEEVQSLGETVSVVQQEKDLQVVYDTEEKVWGVVKYQDSDYHLNSDVTLTKAGLYTIKQTDEGYMVSYYNPATKSTAQSVFSASDNATVSLVTEGTAATPSSIWFVRVSKTRIPSPTTSTTESRALTTTDLTTTSPNVATTQATTTSLPATTSQQSNDKGNKVDSQNRSSRNKLPQTGAKRGMGLSIFGLLVFVTLVSFSKRKV</sequence>
<evidence type="ECO:0000256" key="3">
    <source>
        <dbReference type="ARBA" id="ARBA00022525"/>
    </source>
</evidence>